<dbReference type="EMBL" id="RSAS01000694">
    <property type="protein sequence ID" value="RRR68781.1"/>
    <property type="molecule type" value="Genomic_DNA"/>
</dbReference>
<proteinExistence type="predicted"/>
<protein>
    <submittedName>
        <fullName evidence="1">Uncharacterized protein</fullName>
    </submittedName>
</protein>
<sequence>MHGAEREVIEKFQQLDSDAQQRVRELIGPATPVTIPADAVEFDCAAWFSAVDSLRQEIHYAAAEWLKSHA</sequence>
<evidence type="ECO:0000313" key="2">
    <source>
        <dbReference type="Proteomes" id="UP000280307"/>
    </source>
</evidence>
<dbReference type="AlphaFoldDB" id="A0A426TUG2"/>
<accession>A0A426TUG2</accession>
<name>A0A426TUG2_9CHLR</name>
<comment type="caution">
    <text evidence="1">The sequence shown here is derived from an EMBL/GenBank/DDBJ whole genome shotgun (WGS) entry which is preliminary data.</text>
</comment>
<gene>
    <name evidence="1" type="ORF">EI684_17025</name>
</gene>
<dbReference type="Proteomes" id="UP000280307">
    <property type="component" value="Unassembled WGS sequence"/>
</dbReference>
<organism evidence="1 2">
    <name type="scientific">Candidatus Viridilinea halotolerans</name>
    <dbReference type="NCBI Taxonomy" id="2491704"/>
    <lineage>
        <taxon>Bacteria</taxon>
        <taxon>Bacillati</taxon>
        <taxon>Chloroflexota</taxon>
        <taxon>Chloroflexia</taxon>
        <taxon>Chloroflexales</taxon>
        <taxon>Chloroflexineae</taxon>
        <taxon>Oscillochloridaceae</taxon>
        <taxon>Candidatus Viridilinea</taxon>
    </lineage>
</organism>
<evidence type="ECO:0000313" key="1">
    <source>
        <dbReference type="EMBL" id="RRR68781.1"/>
    </source>
</evidence>
<reference evidence="1 2" key="1">
    <citation type="submission" date="2018-12" db="EMBL/GenBank/DDBJ databases">
        <title>Genome Sequence of Candidatus Viridilinea halotolerans isolated from saline sulfide-rich spring.</title>
        <authorList>
            <person name="Grouzdev D.S."/>
            <person name="Burganskaya E.I."/>
            <person name="Krutkina M.S."/>
            <person name="Sukhacheva M.V."/>
            <person name="Gorlenko V.M."/>
        </authorList>
    </citation>
    <scope>NUCLEOTIDE SEQUENCE [LARGE SCALE GENOMIC DNA]</scope>
    <source>
        <strain evidence="1">Chok-6</strain>
    </source>
</reference>